<evidence type="ECO:0000313" key="1">
    <source>
        <dbReference type="EMBL" id="CUH60223.1"/>
    </source>
</evidence>
<protein>
    <submittedName>
        <fullName evidence="1">Uncharacterized protein</fullName>
    </submittedName>
</protein>
<dbReference type="Proteomes" id="UP000051298">
    <property type="component" value="Unassembled WGS sequence"/>
</dbReference>
<dbReference type="RefSeq" id="WP_058123246.1">
    <property type="nucleotide sequence ID" value="NZ_CYRX01000025.1"/>
</dbReference>
<dbReference type="AlphaFoldDB" id="A0A0P1EZK9"/>
<dbReference type="EMBL" id="CYRX01000025">
    <property type="protein sequence ID" value="CUH60223.1"/>
    <property type="molecule type" value="Genomic_DNA"/>
</dbReference>
<name>A0A0P1EZK9_9RHOB</name>
<organism evidence="1 2">
    <name type="scientific">Thalassobacter stenotrophicus</name>
    <dbReference type="NCBI Taxonomy" id="266809"/>
    <lineage>
        <taxon>Bacteria</taxon>
        <taxon>Pseudomonadati</taxon>
        <taxon>Pseudomonadota</taxon>
        <taxon>Alphaproteobacteria</taxon>
        <taxon>Rhodobacterales</taxon>
        <taxon>Roseobacteraceae</taxon>
        <taxon>Thalassobacter</taxon>
    </lineage>
</organism>
<gene>
    <name evidence="1" type="ORF">THS5294_01512</name>
</gene>
<reference evidence="1 2" key="1">
    <citation type="submission" date="2015-09" db="EMBL/GenBank/DDBJ databases">
        <authorList>
            <consortium name="Swine Surveillance"/>
        </authorList>
    </citation>
    <scope>NUCLEOTIDE SEQUENCE [LARGE SCALE GENOMIC DNA]</scope>
    <source>
        <strain evidence="1 2">CECT 5294</strain>
    </source>
</reference>
<sequence length="116" mass="12829">MTTNTFEGPSILIGYAYTLEVEADAALFPEAGKFRAHVREKISSEQIASDLTSDNGGIVRLSDKEIRIVIPAADTENIRPGSVIFDVVREDLSPRLHLNFFVEVPVMLPVTRGRND</sequence>
<accession>A0A0P1EZK9</accession>
<evidence type="ECO:0000313" key="2">
    <source>
        <dbReference type="Proteomes" id="UP000051298"/>
    </source>
</evidence>
<proteinExistence type="predicted"/>